<organism evidence="1 2">
    <name type="scientific">Weeksella virosa (strain ATCC 43766 / DSM 16922 / JCM 21250 / CCUG 30538 / CDC 9751 / IAM 14551 / NBRC 16016 / NCTC 11634 / CL345/78)</name>
    <dbReference type="NCBI Taxonomy" id="865938"/>
    <lineage>
        <taxon>Bacteria</taxon>
        <taxon>Pseudomonadati</taxon>
        <taxon>Bacteroidota</taxon>
        <taxon>Flavobacteriia</taxon>
        <taxon>Flavobacteriales</taxon>
        <taxon>Weeksellaceae</taxon>
        <taxon>Weeksella</taxon>
    </lineage>
</organism>
<keyword evidence="2" id="KW-1185">Reference proteome</keyword>
<reference evidence="1 2" key="1">
    <citation type="journal article" date="2011" name="Stand. Genomic Sci.">
        <title>Complete genome sequence of Weeksella virosa type strain (9751).</title>
        <authorList>
            <person name="Lang E."/>
            <person name="Teshima H."/>
            <person name="Lucas S."/>
            <person name="Lapidus A."/>
            <person name="Hammon N."/>
            <person name="Deshpande S."/>
            <person name="Nolan M."/>
            <person name="Cheng J.F."/>
            <person name="Pitluck S."/>
            <person name="Liolios K."/>
            <person name="Pagani I."/>
            <person name="Mikhailova N."/>
            <person name="Ivanova N."/>
            <person name="Mavromatis K."/>
            <person name="Pati A."/>
            <person name="Tapia R."/>
            <person name="Han C."/>
            <person name="Goodwin L."/>
            <person name="Chen A."/>
            <person name="Palaniappan K."/>
            <person name="Land M."/>
            <person name="Hauser L."/>
            <person name="Chang Y.J."/>
            <person name="Jeffries C.D."/>
            <person name="Brambilla E.M."/>
            <person name="Kopitz M."/>
            <person name="Rohde M."/>
            <person name="Goker M."/>
            <person name="Tindall B.J."/>
            <person name="Detter J.C."/>
            <person name="Woyke T."/>
            <person name="Bristow J."/>
            <person name="Eisen J.A."/>
            <person name="Markowitz V."/>
            <person name="Hugenholtz P."/>
            <person name="Klenk H.P."/>
            <person name="Kyrpides N.C."/>
        </authorList>
    </citation>
    <scope>NUCLEOTIDE SEQUENCE [LARGE SCALE GENOMIC DNA]</scope>
    <source>
        <strain evidence="2">ATCC 43766 / DSM 16922 / JCM 21250 / NBRC 16016 / NCTC 11634 / CL345/78</strain>
    </source>
</reference>
<dbReference type="eggNOG" id="COG4198">
    <property type="taxonomic scope" value="Bacteria"/>
</dbReference>
<gene>
    <name evidence="1" type="ordered locus">Weevi_0415</name>
</gene>
<protein>
    <submittedName>
        <fullName evidence="1">Uncharacterized conserved protein UCP033563</fullName>
    </submittedName>
</protein>
<dbReference type="EMBL" id="CP002455">
    <property type="protein sequence ID" value="ADX67134.1"/>
    <property type="molecule type" value="Genomic_DNA"/>
</dbReference>
<evidence type="ECO:0000313" key="2">
    <source>
        <dbReference type="Proteomes" id="UP000008641"/>
    </source>
</evidence>
<dbReference type="PANTHER" id="PTHR36454">
    <property type="entry name" value="LMO2823 PROTEIN"/>
    <property type="match status" value="1"/>
</dbReference>
<dbReference type="KEGG" id="wvi:Weevi_0415"/>
<evidence type="ECO:0000313" key="1">
    <source>
        <dbReference type="EMBL" id="ADX67134.1"/>
    </source>
</evidence>
<dbReference type="STRING" id="865938.Weevi_0415"/>
<dbReference type="Pfam" id="PF06245">
    <property type="entry name" value="DUF1015"/>
    <property type="match status" value="1"/>
</dbReference>
<dbReference type="Proteomes" id="UP000008641">
    <property type="component" value="Chromosome"/>
</dbReference>
<name>F0NYL4_WEEVC</name>
<dbReference type="HOGENOM" id="CLU_031277_0_0_10"/>
<proteinExistence type="predicted"/>
<dbReference type="InterPro" id="IPR008323">
    <property type="entry name" value="UCP033563"/>
</dbReference>
<reference evidence="2" key="2">
    <citation type="journal article" date="2011" name="Stand. Genomic Sci.">
        <title>Complete genome sequence of Weeksella virosa type strain (9751T).</title>
        <authorList>
            <person name="Lang E."/>
            <person name="Teshima H."/>
            <person name="Lucas S."/>
            <person name="Lapidus A."/>
            <person name="Hammon N."/>
            <person name="Deshpande S."/>
            <person name="Nolan M."/>
            <person name="Cheng J."/>
            <person name="Pitluck S."/>
            <person name="Liolios K."/>
            <person name="Pagani I."/>
            <person name="Mikhailova N."/>
            <person name="Ivanova N."/>
            <person name="Mavromatis K."/>
            <person name="Pati A."/>
            <person name="Tapia R."/>
            <person name="Han C."/>
            <person name="Goodwin L."/>
            <person name="Chen A."/>
            <person name="Palaniappan K."/>
            <person name="Land M."/>
            <person name="Hauser L."/>
            <person name="Chang Y."/>
            <person name="Jeffries C."/>
            <person name="Brambilla E."/>
            <person name="Kopitz M."/>
            <person name="Rohde M."/>
            <person name="Goker M."/>
            <person name="Tindall B."/>
            <person name="Detter J."/>
            <person name="Woyke T."/>
            <person name="Bristow J."/>
            <person name="Eisen J."/>
            <person name="Markowitz V."/>
            <person name="Hugenholtz P."/>
            <person name="Klenk H."/>
            <person name="Kyrpides N."/>
        </authorList>
    </citation>
    <scope>NUCLEOTIDE SEQUENCE [LARGE SCALE GENOMIC DNA]</scope>
    <source>
        <strain evidence="2">ATCC 43766 / DSM 16922 / JCM 21250 / NBRC 16016 / NCTC 11634 / CL345/78</strain>
    </source>
</reference>
<dbReference type="AlphaFoldDB" id="F0NYL4"/>
<dbReference type="PIRSF" id="PIRSF033563">
    <property type="entry name" value="UCP033563"/>
    <property type="match status" value="1"/>
</dbReference>
<accession>F0NYL4</accession>
<dbReference type="PANTHER" id="PTHR36454:SF1">
    <property type="entry name" value="DUF1015 DOMAIN-CONTAINING PROTEIN"/>
    <property type="match status" value="1"/>
</dbReference>
<sequence>MPKFLPFQGLRPNQETAQDFVTLNVDHYSREEIEHYVKTRPHSFLHIIQPTWDGSLDFETRYKNVRENLEKDIQGKIISQDRSSIYIYQLNKPNGLQTHGIMGLVSIQDYRDNKIKKHEEVLQDRVDMFTNYLINTHFHAEPVLLTYKPNQRIDLLIGNELKKQPTLRVKEENGNEHLLWRVDNRLVLGQIKESISRLESLYIADGHHRMASSEKYTTHQEQHTEVIYGTETFHYTLAMLVSNDDLIIHDYNRLIINLNGLTTQEFIDALSTSYDVVAKGNEMSMPTKKHHIVLYIDGEYYNLYVKDDIVDTEGLKELDTYIFEQTILRPILGITDYRNDQRIRYLKGSSDSRSLEEIKNNVDQGKAVAGFAFYPINVNDLQLIADLGLTMPPKSTYIEPKPLSGFAIFDLKEEE</sequence>
<dbReference type="RefSeq" id="WP_013597526.1">
    <property type="nucleotide sequence ID" value="NC_015144.1"/>
</dbReference>
<dbReference type="OrthoDB" id="9781616at2"/>